<keyword evidence="1" id="KW-0472">Membrane</keyword>
<reference evidence="2" key="1">
    <citation type="submission" date="2020-10" db="EMBL/GenBank/DDBJ databases">
        <authorList>
            <person name="Gilroy R."/>
        </authorList>
    </citation>
    <scope>NUCLEOTIDE SEQUENCE</scope>
    <source>
        <strain evidence="2">35461</strain>
    </source>
</reference>
<evidence type="ECO:0000256" key="1">
    <source>
        <dbReference type="SAM" id="Phobius"/>
    </source>
</evidence>
<keyword evidence="1" id="KW-0812">Transmembrane</keyword>
<feature type="transmembrane region" description="Helical" evidence="1">
    <location>
        <begin position="110"/>
        <end position="136"/>
    </location>
</feature>
<gene>
    <name evidence="2" type="ORF">IAC79_07710</name>
</gene>
<reference evidence="2" key="2">
    <citation type="journal article" date="2021" name="PeerJ">
        <title>Extensive microbial diversity within the chicken gut microbiome revealed by metagenomics and culture.</title>
        <authorList>
            <person name="Gilroy R."/>
            <person name="Ravi A."/>
            <person name="Getino M."/>
            <person name="Pursley I."/>
            <person name="Horton D.L."/>
            <person name="Alikhan N.F."/>
            <person name="Baker D."/>
            <person name="Gharbi K."/>
            <person name="Hall N."/>
            <person name="Watson M."/>
            <person name="Adriaenssens E.M."/>
            <person name="Foster-Nyarko E."/>
            <person name="Jarju S."/>
            <person name="Secka A."/>
            <person name="Antonio M."/>
            <person name="Oren A."/>
            <person name="Chaudhuri R.R."/>
            <person name="La Ragione R."/>
            <person name="Hildebrand F."/>
            <person name="Pallen M.J."/>
        </authorList>
    </citation>
    <scope>NUCLEOTIDE SEQUENCE</scope>
    <source>
        <strain evidence="2">35461</strain>
    </source>
</reference>
<comment type="caution">
    <text evidence="2">The sequence shown here is derived from an EMBL/GenBank/DDBJ whole genome shotgun (WGS) entry which is preliminary data.</text>
</comment>
<feature type="transmembrane region" description="Helical" evidence="1">
    <location>
        <begin position="60"/>
        <end position="89"/>
    </location>
</feature>
<dbReference type="InterPro" id="IPR035921">
    <property type="entry name" value="F/V-ATP_Csub_sf"/>
</dbReference>
<keyword evidence="1" id="KW-1133">Transmembrane helix</keyword>
<protein>
    <submittedName>
        <fullName evidence="2">V-type ATP synthase subunit K</fullName>
    </submittedName>
</protein>
<proteinExistence type="predicted"/>
<sequence length="185" mass="18399">MDINIALGIAGAVACLALSGLGSAIGTGFAAAGAIGAWKKCYAQNRPAPFLLLAYVGAPITQTLYGMILMFTMIATITGTFTAESIAALEPERLALLKGLGMTIAENAPSALPFAGMGMLILGIFAGAGIGMSAIFQGRAGGCSADAHGETGQGLTNNLAALGVIETTAIFIMVFTLIAVGGLAA</sequence>
<dbReference type="EMBL" id="DVOR01000241">
    <property type="protein sequence ID" value="HIV09982.1"/>
    <property type="molecule type" value="Genomic_DNA"/>
</dbReference>
<evidence type="ECO:0000313" key="2">
    <source>
        <dbReference type="EMBL" id="HIV09982.1"/>
    </source>
</evidence>
<name>A0A9D1NP92_9BACT</name>
<organism evidence="2 3">
    <name type="scientific">Candidatus Spyradenecus faecavium</name>
    <dbReference type="NCBI Taxonomy" id="2840947"/>
    <lineage>
        <taxon>Bacteria</taxon>
        <taxon>Pseudomonadati</taxon>
        <taxon>Lentisphaerota</taxon>
        <taxon>Lentisphaeria</taxon>
        <taxon>Lentisphaerales</taxon>
        <taxon>Lentisphaeraceae</taxon>
        <taxon>Lentisphaeraceae incertae sedis</taxon>
        <taxon>Candidatus Spyradenecus</taxon>
    </lineage>
</organism>
<accession>A0A9D1NP92</accession>
<dbReference type="Gene3D" id="1.20.120.610">
    <property type="entry name" value="lithium bound rotor ring of v- atpase"/>
    <property type="match status" value="1"/>
</dbReference>
<dbReference type="AlphaFoldDB" id="A0A9D1NP92"/>
<evidence type="ECO:0000313" key="3">
    <source>
        <dbReference type="Proteomes" id="UP000886845"/>
    </source>
</evidence>
<dbReference type="Proteomes" id="UP000886845">
    <property type="component" value="Unassembled WGS sequence"/>
</dbReference>
<feature type="transmembrane region" description="Helical" evidence="1">
    <location>
        <begin position="159"/>
        <end position="184"/>
    </location>
</feature>